<accession>G9YS76</accession>
<evidence type="ECO:0000259" key="1">
    <source>
        <dbReference type="Pfam" id="PF02579"/>
    </source>
</evidence>
<dbReference type="Proteomes" id="UP000004459">
    <property type="component" value="Unassembled WGS sequence"/>
</dbReference>
<name>G9YS76_FLAPL</name>
<organism evidence="2 3">
    <name type="scientific">Flavonifractor plautii ATCC 29863</name>
    <dbReference type="NCBI Taxonomy" id="411475"/>
    <lineage>
        <taxon>Bacteria</taxon>
        <taxon>Bacillati</taxon>
        <taxon>Bacillota</taxon>
        <taxon>Clostridia</taxon>
        <taxon>Eubacteriales</taxon>
        <taxon>Oscillospiraceae</taxon>
        <taxon>Flavonifractor</taxon>
    </lineage>
</organism>
<dbReference type="PANTHER" id="PTHR42983:SF1">
    <property type="entry name" value="IRON-MOLYBDENUM PROTEIN"/>
    <property type="match status" value="1"/>
</dbReference>
<dbReference type="AlphaFoldDB" id="G9YS76"/>
<dbReference type="PANTHER" id="PTHR42983">
    <property type="entry name" value="DINITROGENASE IRON-MOLYBDENUM COFACTOR PROTEIN-RELATED"/>
    <property type="match status" value="1"/>
</dbReference>
<protein>
    <submittedName>
        <fullName evidence="2">Dinitrogenase iron-molybdenum cofactor</fullName>
    </submittedName>
</protein>
<dbReference type="STRING" id="292800.A4U99_14295"/>
<sequence length="142" mass="14462">MKMKIAVTYENGQVFQHFGHTEQFKIYEAAEGKVVSARVVETGGSGHGALAGFLRGLGVDTLICGGIGGGARSALAEAGIQLYPGASGSADAQVEALLAGSLAYDPNTVCSHHDHGEGHTCGHHHEGGHTCGGHDHGCGHHG</sequence>
<dbReference type="CDD" id="cd00851">
    <property type="entry name" value="MTH1175"/>
    <property type="match status" value="1"/>
</dbReference>
<dbReference type="PATRIC" id="fig|411475.3.peg.2058"/>
<dbReference type="Pfam" id="PF02579">
    <property type="entry name" value="Nitro_FeMo-Co"/>
    <property type="match status" value="1"/>
</dbReference>
<dbReference type="EMBL" id="AGCK01000202">
    <property type="protein sequence ID" value="EHM46581.1"/>
    <property type="molecule type" value="Genomic_DNA"/>
</dbReference>
<feature type="domain" description="Dinitrogenase iron-molybdenum cofactor biosynthesis" evidence="1">
    <location>
        <begin position="11"/>
        <end position="98"/>
    </location>
</feature>
<evidence type="ECO:0000313" key="2">
    <source>
        <dbReference type="EMBL" id="EHM46581.1"/>
    </source>
</evidence>
<comment type="caution">
    <text evidence="2">The sequence shown here is derived from an EMBL/GenBank/DDBJ whole genome shotgun (WGS) entry which is preliminary data.</text>
</comment>
<dbReference type="InterPro" id="IPR033913">
    <property type="entry name" value="MTH1175_dom"/>
</dbReference>
<dbReference type="InterPro" id="IPR036105">
    <property type="entry name" value="DiNase_FeMo-co_biosyn_sf"/>
</dbReference>
<reference evidence="2 3" key="1">
    <citation type="submission" date="2011-08" db="EMBL/GenBank/DDBJ databases">
        <authorList>
            <person name="Weinstock G."/>
            <person name="Sodergren E."/>
            <person name="Clifton S."/>
            <person name="Fulton L."/>
            <person name="Fulton B."/>
            <person name="Courtney L."/>
            <person name="Fronick C."/>
            <person name="Harrison M."/>
            <person name="Strong C."/>
            <person name="Farmer C."/>
            <person name="Delahaunty K."/>
            <person name="Markovic C."/>
            <person name="Hall O."/>
            <person name="Minx P."/>
            <person name="Tomlinson C."/>
            <person name="Mitreva M."/>
            <person name="Hou S."/>
            <person name="Chen J."/>
            <person name="Wollam A."/>
            <person name="Pepin K.H."/>
            <person name="Johnson M."/>
            <person name="Bhonagiri V."/>
            <person name="Zhang X."/>
            <person name="Suruliraj S."/>
            <person name="Warren W."/>
            <person name="Chinwalla A."/>
            <person name="Mardis E.R."/>
            <person name="Wilson R.K."/>
        </authorList>
    </citation>
    <scope>NUCLEOTIDE SEQUENCE [LARGE SCALE GENOMIC DNA]</scope>
    <source>
        <strain evidence="2 3">ATCC 29863</strain>
    </source>
</reference>
<dbReference type="Gene3D" id="3.30.420.130">
    <property type="entry name" value="Dinitrogenase iron-molybdenum cofactor biosynthesis domain"/>
    <property type="match status" value="1"/>
</dbReference>
<gene>
    <name evidence="2" type="ORF">HMPREF0372_02382</name>
</gene>
<dbReference type="SUPFAM" id="SSF53146">
    <property type="entry name" value="Nitrogenase accessory factor-like"/>
    <property type="match status" value="1"/>
</dbReference>
<dbReference type="InterPro" id="IPR003731">
    <property type="entry name" value="Di-Nase_FeMo-co_biosynth"/>
</dbReference>
<proteinExistence type="predicted"/>
<dbReference type="HOGENOM" id="CLU_104194_2_0_9"/>
<evidence type="ECO:0000313" key="3">
    <source>
        <dbReference type="Proteomes" id="UP000004459"/>
    </source>
</evidence>